<evidence type="ECO:0000256" key="3">
    <source>
        <dbReference type="ARBA" id="ARBA00022723"/>
    </source>
</evidence>
<evidence type="ECO:0000256" key="9">
    <source>
        <dbReference type="ARBA" id="ARBA00023242"/>
    </source>
</evidence>
<feature type="region of interest" description="Disordered" evidence="11">
    <location>
        <begin position="188"/>
        <end position="251"/>
    </location>
</feature>
<dbReference type="CTD" id="8230693"/>
<evidence type="ECO:0000313" key="15">
    <source>
        <dbReference type="Proteomes" id="UP000009046"/>
    </source>
</evidence>
<dbReference type="RefSeq" id="XP_002426159.1">
    <property type="nucleotide sequence ID" value="XM_002426114.1"/>
</dbReference>
<feature type="compositionally biased region" description="Polar residues" evidence="11">
    <location>
        <begin position="194"/>
        <end position="213"/>
    </location>
</feature>
<keyword evidence="8" id="KW-0804">Transcription</keyword>
<evidence type="ECO:0000256" key="11">
    <source>
        <dbReference type="SAM" id="MobiDB-lite"/>
    </source>
</evidence>
<dbReference type="EMBL" id="DS235219">
    <property type="protein sequence ID" value="EEB13421.1"/>
    <property type="molecule type" value="Genomic_DNA"/>
</dbReference>
<dbReference type="OrthoDB" id="6910977at2759"/>
<feature type="compositionally biased region" description="Basic and acidic residues" evidence="11">
    <location>
        <begin position="451"/>
        <end position="460"/>
    </location>
</feature>
<feature type="compositionally biased region" description="Basic and acidic residues" evidence="11">
    <location>
        <begin position="423"/>
        <end position="441"/>
    </location>
</feature>
<evidence type="ECO:0000259" key="12">
    <source>
        <dbReference type="PROSITE" id="PS50157"/>
    </source>
</evidence>
<dbReference type="InterPro" id="IPR013087">
    <property type="entry name" value="Znf_C2H2_type"/>
</dbReference>
<dbReference type="SUPFAM" id="SSF57667">
    <property type="entry name" value="beta-beta-alpha zinc fingers"/>
    <property type="match status" value="1"/>
</dbReference>
<dbReference type="SMART" id="SM00355">
    <property type="entry name" value="ZnF_C2H2"/>
    <property type="match status" value="3"/>
</dbReference>
<feature type="compositionally biased region" description="Basic and acidic residues" evidence="11">
    <location>
        <begin position="368"/>
        <end position="400"/>
    </location>
</feature>
<protein>
    <submittedName>
        <fullName evidence="13 14">Zinc finger protein, putative</fullName>
    </submittedName>
</protein>
<feature type="compositionally biased region" description="Basic and acidic residues" evidence="11">
    <location>
        <begin position="214"/>
        <end position="241"/>
    </location>
</feature>
<dbReference type="EnsemblMetazoa" id="PHUM239060-RA">
    <property type="protein sequence ID" value="PHUM239060-PA"/>
    <property type="gene ID" value="PHUM239060"/>
</dbReference>
<dbReference type="EMBL" id="AAZO01002773">
    <property type="status" value="NOT_ANNOTATED_CDS"/>
    <property type="molecule type" value="Genomic_DNA"/>
</dbReference>
<dbReference type="FunFam" id="3.30.160.60:FF:002343">
    <property type="entry name" value="Zinc finger protein 33A"/>
    <property type="match status" value="1"/>
</dbReference>
<keyword evidence="5" id="KW-0862">Zinc</keyword>
<feature type="domain" description="C2H2-type" evidence="12">
    <location>
        <begin position="584"/>
        <end position="611"/>
    </location>
</feature>
<feature type="region of interest" description="Disordered" evidence="11">
    <location>
        <begin position="368"/>
        <end position="471"/>
    </location>
</feature>
<reference evidence="13" key="2">
    <citation type="submission" date="2007-04" db="EMBL/GenBank/DDBJ databases">
        <title>The genome of the human body louse.</title>
        <authorList>
            <consortium name="The Human Body Louse Genome Consortium"/>
            <person name="Kirkness E."/>
            <person name="Walenz B."/>
            <person name="Hass B."/>
            <person name="Bruggner R."/>
            <person name="Strausberg R."/>
        </authorList>
    </citation>
    <scope>NUCLEOTIDE SEQUENCE</scope>
    <source>
        <strain evidence="13">USDA</strain>
    </source>
</reference>
<dbReference type="PROSITE" id="PS00028">
    <property type="entry name" value="ZINC_FINGER_C2H2_1"/>
    <property type="match status" value="2"/>
</dbReference>
<evidence type="ECO:0000313" key="13">
    <source>
        <dbReference type="EMBL" id="EEB13421.1"/>
    </source>
</evidence>
<feature type="domain" description="C2H2-type" evidence="12">
    <location>
        <begin position="643"/>
        <end position="662"/>
    </location>
</feature>
<evidence type="ECO:0000256" key="6">
    <source>
        <dbReference type="ARBA" id="ARBA00023015"/>
    </source>
</evidence>
<dbReference type="Proteomes" id="UP000009046">
    <property type="component" value="Unassembled WGS sequence"/>
</dbReference>
<evidence type="ECO:0000256" key="8">
    <source>
        <dbReference type="ARBA" id="ARBA00023163"/>
    </source>
</evidence>
<keyword evidence="7" id="KW-0238">DNA-binding</keyword>
<feature type="region of interest" description="Disordered" evidence="11">
    <location>
        <begin position="684"/>
        <end position="707"/>
    </location>
</feature>
<accession>E0VJ65</accession>
<sequence length="707" mass="82629">MSEIESFPGCHEISRDNSMKLDSTKLDAMKLYRRKKNARKKLKSSITSSYNLRPKNKTYNFNFRKQMQREKCFKKSEEFKKNRTLKFYKTDNNNPRDEESKSEDEPEFLAADLKSFKIAKRKIKNITSKKKPKMVDEKKTKLILESIVSSEKMINENLKFKNPKEDYVDPKEVKKNNVFPMQVDAESDEPAFGENNSEQSNNDKLNVHSNDTNDLNKECKKEESEEVSNKKESLETKKEENQNEGETMLESPATASIEKKPNIRTTMTLKKTTLIPVNDECIVIKFPEYYPEEKIKKFHSLVPSFSDAIQKALHQLRDGLCLSRSYVINIEAVESHFDGPVEKRKIFKIHENQNDLCERKVVEKEIIKPPSEEEKQPIEKKTEQEWDGKKEKENKTEMITKKNNGGGGEEEEIIKQENSPETLKSEEQNKMKKDSPEKSKSDCNSNPCLKPKNDNVKLDENPSSSSSSSQIIEKKLFNDSGESFFRPNILRKPNPDKQLSDIENLKTDILLHLSENINLEAMLDDQMEHIFEENYQSEENMKDLDFVFIKNNLSDLSEKEKMDLLADTLFDLKNEERKSKKLIHECEICQKKFDRHWVLKGHKRLHSGEKPFVCPENNCGKTFADRSNMRAHQRTRGHHKWEWRCASCNKAFSQERYLDRHRPEACQKYLKYTVRHSAKTIPKALDKNSNEDGLREESFNSESSDKE</sequence>
<dbReference type="GeneID" id="8230693"/>
<dbReference type="GO" id="GO:0000978">
    <property type="term" value="F:RNA polymerase II cis-regulatory region sequence-specific DNA binding"/>
    <property type="evidence" value="ECO:0007669"/>
    <property type="project" value="TreeGrafter"/>
</dbReference>
<keyword evidence="9" id="KW-0539">Nucleus</keyword>
<dbReference type="InParanoid" id="E0VJ65"/>
<reference evidence="14" key="3">
    <citation type="submission" date="2021-02" db="UniProtKB">
        <authorList>
            <consortium name="EnsemblMetazoa"/>
        </authorList>
    </citation>
    <scope>IDENTIFICATION</scope>
    <source>
        <strain evidence="14">USDA</strain>
    </source>
</reference>
<evidence type="ECO:0000256" key="5">
    <source>
        <dbReference type="ARBA" id="ARBA00022833"/>
    </source>
</evidence>
<dbReference type="Gene3D" id="3.30.160.60">
    <property type="entry name" value="Classic Zinc Finger"/>
    <property type="match status" value="2"/>
</dbReference>
<dbReference type="PANTHER" id="PTHR23235">
    <property type="entry name" value="KRUEPPEL-LIKE TRANSCRIPTION FACTOR"/>
    <property type="match status" value="1"/>
</dbReference>
<dbReference type="HOGENOM" id="CLU_390461_0_0_1"/>
<evidence type="ECO:0000256" key="10">
    <source>
        <dbReference type="PROSITE-ProRule" id="PRU00042"/>
    </source>
</evidence>
<name>E0VJ65_PEDHC</name>
<dbReference type="GO" id="GO:0008270">
    <property type="term" value="F:zinc ion binding"/>
    <property type="evidence" value="ECO:0007669"/>
    <property type="project" value="UniProtKB-KW"/>
</dbReference>
<dbReference type="Pfam" id="PF00096">
    <property type="entry name" value="zf-C2H2"/>
    <property type="match status" value="1"/>
</dbReference>
<proteinExistence type="inferred from homology"/>
<comment type="similarity">
    <text evidence="2">Belongs to the krueppel C2H2-type zinc-finger protein family.</text>
</comment>
<evidence type="ECO:0000256" key="7">
    <source>
        <dbReference type="ARBA" id="ARBA00023125"/>
    </source>
</evidence>
<dbReference type="KEGG" id="phu:Phum_PHUM239060"/>
<evidence type="ECO:0000313" key="14">
    <source>
        <dbReference type="EnsemblMetazoa" id="PHUM239060-PA"/>
    </source>
</evidence>
<keyword evidence="4 10" id="KW-0863">Zinc-finger</keyword>
<dbReference type="GO" id="GO:0000981">
    <property type="term" value="F:DNA-binding transcription factor activity, RNA polymerase II-specific"/>
    <property type="evidence" value="ECO:0007669"/>
    <property type="project" value="TreeGrafter"/>
</dbReference>
<organism>
    <name type="scientific">Pediculus humanus subsp. corporis</name>
    <name type="common">Body louse</name>
    <dbReference type="NCBI Taxonomy" id="121224"/>
    <lineage>
        <taxon>Eukaryota</taxon>
        <taxon>Metazoa</taxon>
        <taxon>Ecdysozoa</taxon>
        <taxon>Arthropoda</taxon>
        <taxon>Hexapoda</taxon>
        <taxon>Insecta</taxon>
        <taxon>Pterygota</taxon>
        <taxon>Neoptera</taxon>
        <taxon>Paraneoptera</taxon>
        <taxon>Psocodea</taxon>
        <taxon>Troctomorpha</taxon>
        <taxon>Phthiraptera</taxon>
        <taxon>Anoplura</taxon>
        <taxon>Pediculidae</taxon>
        <taxon>Pediculus</taxon>
    </lineage>
</organism>
<feature type="domain" description="C2H2-type" evidence="12">
    <location>
        <begin position="612"/>
        <end position="644"/>
    </location>
</feature>
<gene>
    <name evidence="14" type="primary">8230693</name>
    <name evidence="13" type="ORF">Phum_PHUM239060</name>
</gene>
<dbReference type="PANTHER" id="PTHR23235:SF152">
    <property type="entry name" value="SI:DKEY-210J14.3"/>
    <property type="match status" value="1"/>
</dbReference>
<comment type="subcellular location">
    <subcellularLocation>
        <location evidence="1">Nucleus</location>
    </subcellularLocation>
</comment>
<dbReference type="VEuPathDB" id="VectorBase:PHUM239060"/>
<evidence type="ECO:0000256" key="2">
    <source>
        <dbReference type="ARBA" id="ARBA00006991"/>
    </source>
</evidence>
<dbReference type="eggNOG" id="KOG2462">
    <property type="taxonomic scope" value="Eukaryota"/>
</dbReference>
<dbReference type="AlphaFoldDB" id="E0VJ65"/>
<dbReference type="PROSITE" id="PS50157">
    <property type="entry name" value="ZINC_FINGER_C2H2_2"/>
    <property type="match status" value="3"/>
</dbReference>
<reference evidence="13" key="1">
    <citation type="submission" date="2007-04" db="EMBL/GenBank/DDBJ databases">
        <title>Annotation of Pediculus humanus corporis strain USDA.</title>
        <authorList>
            <person name="Kirkness E."/>
            <person name="Hannick L."/>
            <person name="Hass B."/>
            <person name="Bruggner R."/>
            <person name="Lawson D."/>
            <person name="Bidwell S."/>
            <person name="Joardar V."/>
            <person name="Caler E."/>
            <person name="Walenz B."/>
            <person name="Inman J."/>
            <person name="Schobel S."/>
            <person name="Galinsky K."/>
            <person name="Amedeo P."/>
            <person name="Strausberg R."/>
        </authorList>
    </citation>
    <scope>NUCLEOTIDE SEQUENCE</scope>
    <source>
        <strain evidence="13">USDA</strain>
    </source>
</reference>
<keyword evidence="6" id="KW-0805">Transcription regulation</keyword>
<evidence type="ECO:0000256" key="4">
    <source>
        <dbReference type="ARBA" id="ARBA00022771"/>
    </source>
</evidence>
<keyword evidence="3" id="KW-0479">Metal-binding</keyword>
<evidence type="ECO:0000256" key="1">
    <source>
        <dbReference type="ARBA" id="ARBA00004123"/>
    </source>
</evidence>
<dbReference type="InterPro" id="IPR036236">
    <property type="entry name" value="Znf_C2H2_sf"/>
</dbReference>
<keyword evidence="15" id="KW-1185">Reference proteome</keyword>